<reference evidence="5" key="1">
    <citation type="submission" date="2017-09" db="EMBL/GenBank/DDBJ databases">
        <authorList>
            <person name="Feng G."/>
            <person name="Zhu H."/>
        </authorList>
    </citation>
    <scope>NUCLEOTIDE SEQUENCE [LARGE SCALE GENOMIC DNA]</scope>
    <source>
        <strain evidence="5">1PNM-20</strain>
    </source>
</reference>
<dbReference type="OrthoDB" id="9810734at2"/>
<evidence type="ECO:0000256" key="1">
    <source>
        <dbReference type="ARBA" id="ARBA00006484"/>
    </source>
</evidence>
<dbReference type="SUPFAM" id="SSF51735">
    <property type="entry name" value="NAD(P)-binding Rossmann-fold domains"/>
    <property type="match status" value="1"/>
</dbReference>
<dbReference type="CDD" id="cd05233">
    <property type="entry name" value="SDR_c"/>
    <property type="match status" value="1"/>
</dbReference>
<dbReference type="PROSITE" id="PS00061">
    <property type="entry name" value="ADH_SHORT"/>
    <property type="match status" value="1"/>
</dbReference>
<feature type="compositionally biased region" description="Low complexity" evidence="3">
    <location>
        <begin position="318"/>
        <end position="344"/>
    </location>
</feature>
<gene>
    <name evidence="4" type="ORF">CKY28_08470</name>
</gene>
<dbReference type="InterPro" id="IPR002347">
    <property type="entry name" value="SDR_fam"/>
</dbReference>
<evidence type="ECO:0000313" key="5">
    <source>
        <dbReference type="Proteomes" id="UP000218151"/>
    </source>
</evidence>
<comment type="caution">
    <text evidence="4">The sequence shown here is derived from an EMBL/GenBank/DDBJ whole genome shotgun (WGS) entry which is preliminary data.</text>
</comment>
<dbReference type="GO" id="GO:0016491">
    <property type="term" value="F:oxidoreductase activity"/>
    <property type="evidence" value="ECO:0007669"/>
    <property type="project" value="UniProtKB-KW"/>
</dbReference>
<dbReference type="PRINTS" id="PR00081">
    <property type="entry name" value="GDHRDH"/>
</dbReference>
<name>A0A2A2SEP2_9SPHN</name>
<evidence type="ECO:0000256" key="3">
    <source>
        <dbReference type="SAM" id="MobiDB-lite"/>
    </source>
</evidence>
<sequence length="359" mass="36671">MSDTRPFAPKPFAVVTGGSSGIGLELARQFADNGYDVLLSAEDATELQQARAQITGGGATVTTHASDLATEEGVDSLLGAIGGRDVDAIAINAGVGLGGRFAETELQRELKMIDLNVRGAVQLAKPIVQRMVARGQGRILFTSSIAGTMPGTFEAVYAGTKAFDRWFAQALREELKGTGVTVTALMPGTTETNFFRRADMMDTAAGTQSKDDAALVAKAGFDAMMAGKDHVIPTSKNKVMAFIAESLPDPIAAKMHRGLTEPGSADKKSNAAPLAVGAAALGVGAALFAYWRNGRNEAEPYAEGAGAQDAARPAVGQPASGTTTAPDPTGGPASGTGAQPGATPLPADVPTATEIRVGA</sequence>
<organism evidence="4 5">
    <name type="scientific">Sphingomonas lenta</name>
    <dbReference type="NCBI Taxonomy" id="1141887"/>
    <lineage>
        <taxon>Bacteria</taxon>
        <taxon>Pseudomonadati</taxon>
        <taxon>Pseudomonadota</taxon>
        <taxon>Alphaproteobacteria</taxon>
        <taxon>Sphingomonadales</taxon>
        <taxon>Sphingomonadaceae</taxon>
        <taxon>Sphingomonas</taxon>
    </lineage>
</organism>
<feature type="region of interest" description="Disordered" evidence="3">
    <location>
        <begin position="300"/>
        <end position="359"/>
    </location>
</feature>
<dbReference type="EMBL" id="NSLI01000003">
    <property type="protein sequence ID" value="PAX07670.1"/>
    <property type="molecule type" value="Genomic_DNA"/>
</dbReference>
<protein>
    <submittedName>
        <fullName evidence="4">Oxidoreductase</fullName>
    </submittedName>
</protein>
<dbReference type="AlphaFoldDB" id="A0A2A2SEP2"/>
<evidence type="ECO:0000313" key="4">
    <source>
        <dbReference type="EMBL" id="PAX07670.1"/>
    </source>
</evidence>
<dbReference type="PANTHER" id="PTHR42901:SF1">
    <property type="entry name" value="ALCOHOL DEHYDROGENASE"/>
    <property type="match status" value="1"/>
</dbReference>
<accession>A0A2A2SEP2</accession>
<comment type="similarity">
    <text evidence="1">Belongs to the short-chain dehydrogenases/reductases (SDR) family.</text>
</comment>
<dbReference type="InterPro" id="IPR036291">
    <property type="entry name" value="NAD(P)-bd_dom_sf"/>
</dbReference>
<keyword evidence="2" id="KW-0560">Oxidoreductase</keyword>
<dbReference type="Proteomes" id="UP000218151">
    <property type="component" value="Unassembled WGS sequence"/>
</dbReference>
<dbReference type="RefSeq" id="WP_095997912.1">
    <property type="nucleotide sequence ID" value="NZ_NSLI01000003.1"/>
</dbReference>
<dbReference type="InterPro" id="IPR020904">
    <property type="entry name" value="Sc_DH/Rdtase_CS"/>
</dbReference>
<dbReference type="Gene3D" id="3.40.50.720">
    <property type="entry name" value="NAD(P)-binding Rossmann-like Domain"/>
    <property type="match status" value="1"/>
</dbReference>
<dbReference type="PANTHER" id="PTHR42901">
    <property type="entry name" value="ALCOHOL DEHYDROGENASE"/>
    <property type="match status" value="1"/>
</dbReference>
<keyword evidence="5" id="KW-1185">Reference proteome</keyword>
<proteinExistence type="inferred from homology"/>
<dbReference type="Pfam" id="PF00106">
    <property type="entry name" value="adh_short"/>
    <property type="match status" value="1"/>
</dbReference>
<evidence type="ECO:0000256" key="2">
    <source>
        <dbReference type="ARBA" id="ARBA00023002"/>
    </source>
</evidence>